<dbReference type="EMBL" id="JBBUTG010000002">
    <property type="protein sequence ID" value="MEK8029958.1"/>
    <property type="molecule type" value="Genomic_DNA"/>
</dbReference>
<protein>
    <submittedName>
        <fullName evidence="2">Uncharacterized protein</fullName>
    </submittedName>
</protein>
<feature type="region of interest" description="Disordered" evidence="1">
    <location>
        <begin position="108"/>
        <end position="134"/>
    </location>
</feature>
<evidence type="ECO:0000313" key="2">
    <source>
        <dbReference type="EMBL" id="MEK8029958.1"/>
    </source>
</evidence>
<reference evidence="2 3" key="1">
    <citation type="submission" date="2024-04" db="EMBL/GenBank/DDBJ databases">
        <title>Novel species of the genus Ideonella isolated from streams.</title>
        <authorList>
            <person name="Lu H."/>
        </authorList>
    </citation>
    <scope>NUCLEOTIDE SEQUENCE [LARGE SCALE GENOMIC DNA]</scope>
    <source>
        <strain evidence="2 3">DXS29W</strain>
    </source>
</reference>
<dbReference type="Proteomes" id="UP001371218">
    <property type="component" value="Unassembled WGS sequence"/>
</dbReference>
<accession>A0ABU9BKD8</accession>
<sequence length="134" mass="14051">MSASLPSTAAEQAAHRVVTVEHPQGRWMAALVAAAPNGLQLRRALAHSYDAARHGSFGLALAPQGGLYVTAWLPRAAAGSLEGPGAPSADADIESRLLAMARDWATAVPSAPGRDGRWAQSQESRVRHGLLRAR</sequence>
<evidence type="ECO:0000313" key="3">
    <source>
        <dbReference type="Proteomes" id="UP001371218"/>
    </source>
</evidence>
<proteinExistence type="predicted"/>
<organism evidence="2 3">
    <name type="scientific">Ideonella lacteola</name>
    <dbReference type="NCBI Taxonomy" id="2984193"/>
    <lineage>
        <taxon>Bacteria</taxon>
        <taxon>Pseudomonadati</taxon>
        <taxon>Pseudomonadota</taxon>
        <taxon>Betaproteobacteria</taxon>
        <taxon>Burkholderiales</taxon>
        <taxon>Sphaerotilaceae</taxon>
        <taxon>Ideonella</taxon>
    </lineage>
</organism>
<evidence type="ECO:0000256" key="1">
    <source>
        <dbReference type="SAM" id="MobiDB-lite"/>
    </source>
</evidence>
<comment type="caution">
    <text evidence="2">The sequence shown here is derived from an EMBL/GenBank/DDBJ whole genome shotgun (WGS) entry which is preliminary data.</text>
</comment>
<dbReference type="RefSeq" id="WP_341424319.1">
    <property type="nucleotide sequence ID" value="NZ_JBBUTG010000002.1"/>
</dbReference>
<keyword evidence="3" id="KW-1185">Reference proteome</keyword>
<gene>
    <name evidence="2" type="ORF">AACH06_03910</name>
</gene>
<name>A0ABU9BKD8_9BURK</name>